<feature type="domain" description="GST C-terminal" evidence="2">
    <location>
        <begin position="86"/>
        <end position="210"/>
    </location>
</feature>
<dbReference type="EC" id="5.2.1.2" evidence="3"/>
<dbReference type="NCBIfam" id="TIGR01262">
    <property type="entry name" value="maiA"/>
    <property type="match status" value="1"/>
</dbReference>
<evidence type="ECO:0000259" key="2">
    <source>
        <dbReference type="PROSITE" id="PS50405"/>
    </source>
</evidence>
<name>A0ABS6N6T7_9RHOB</name>
<dbReference type="PROSITE" id="PS50405">
    <property type="entry name" value="GST_CTER"/>
    <property type="match status" value="1"/>
</dbReference>
<keyword evidence="4" id="KW-1185">Reference proteome</keyword>
<evidence type="ECO:0000313" key="3">
    <source>
        <dbReference type="EMBL" id="MBV2359736.1"/>
    </source>
</evidence>
<dbReference type="InterPro" id="IPR004045">
    <property type="entry name" value="Glutathione_S-Trfase_N"/>
</dbReference>
<protein>
    <submittedName>
        <fullName evidence="3">Maleylacetoacetate isomerase</fullName>
        <ecNumber evidence="3">5.2.1.2</ecNumber>
    </submittedName>
</protein>
<dbReference type="Pfam" id="PF13409">
    <property type="entry name" value="GST_N_2"/>
    <property type="match status" value="1"/>
</dbReference>
<evidence type="ECO:0000259" key="1">
    <source>
        <dbReference type="PROSITE" id="PS50404"/>
    </source>
</evidence>
<dbReference type="SFLD" id="SFLDS00019">
    <property type="entry name" value="Glutathione_Transferase_(cytos"/>
    <property type="match status" value="1"/>
</dbReference>
<dbReference type="EMBL" id="JAHRWL010000001">
    <property type="protein sequence ID" value="MBV2359736.1"/>
    <property type="molecule type" value="Genomic_DNA"/>
</dbReference>
<dbReference type="InterPro" id="IPR005955">
    <property type="entry name" value="GST_Zeta"/>
</dbReference>
<feature type="domain" description="GST N-terminal" evidence="1">
    <location>
        <begin position="1"/>
        <end position="81"/>
    </location>
</feature>
<proteinExistence type="predicted"/>
<dbReference type="CDD" id="cd03042">
    <property type="entry name" value="GST_N_Zeta"/>
    <property type="match status" value="1"/>
</dbReference>
<comment type="caution">
    <text evidence="3">The sequence shown here is derived from an EMBL/GenBank/DDBJ whole genome shotgun (WGS) entry which is preliminary data.</text>
</comment>
<evidence type="ECO:0000313" key="4">
    <source>
        <dbReference type="Proteomes" id="UP001166293"/>
    </source>
</evidence>
<dbReference type="InterPro" id="IPR010987">
    <property type="entry name" value="Glutathione-S-Trfase_C-like"/>
</dbReference>
<accession>A0ABS6N6T7</accession>
<gene>
    <name evidence="3" type="primary">maiA</name>
    <name evidence="3" type="ORF">KUH32_08115</name>
</gene>
<reference evidence="3" key="1">
    <citation type="submission" date="2021-06" db="EMBL/GenBank/DDBJ databases">
        <title>Thalassococcus sp. CAU 1522 isolated from sea sand, Republic of Korea.</title>
        <authorList>
            <person name="Kim W."/>
        </authorList>
    </citation>
    <scope>NUCLEOTIDE SEQUENCE</scope>
    <source>
        <strain evidence="3">CAU 1522</strain>
    </source>
</reference>
<dbReference type="InterPro" id="IPR034333">
    <property type="entry name" value="GST_Zeta_N"/>
</dbReference>
<dbReference type="SFLD" id="SFLDG00358">
    <property type="entry name" value="Main_(cytGST)"/>
    <property type="match status" value="1"/>
</dbReference>
<sequence length="212" mass="23209">MILYSYWRSTTSLRVRAAMNLKGLDYAIRPVNLLEGGQKAPDYVALNPGAGVPTLVLDDGTVLTQSMAILEWLDEVYPDPPLLPRHPLERARVRAAADVFAADVHPVNNLRVVMHLKSLGHGPDACRDWMHHWMIAGFAAFQAMIRPDTRFCFGDSVTQADLCLVAQMVNAVRWGVDMAPFARLTAIDAAARALPPIAAALLETQPDAVGQD</sequence>
<dbReference type="RefSeq" id="WP_217777531.1">
    <property type="nucleotide sequence ID" value="NZ_JAHRWL010000001.1"/>
</dbReference>
<dbReference type="PANTHER" id="PTHR42673:SF4">
    <property type="entry name" value="MALEYLACETOACETATE ISOMERASE"/>
    <property type="match status" value="1"/>
</dbReference>
<dbReference type="PANTHER" id="PTHR42673">
    <property type="entry name" value="MALEYLACETOACETATE ISOMERASE"/>
    <property type="match status" value="1"/>
</dbReference>
<dbReference type="PROSITE" id="PS50404">
    <property type="entry name" value="GST_NTER"/>
    <property type="match status" value="1"/>
</dbReference>
<organism evidence="3 4">
    <name type="scientific">Thalassococcus arenae</name>
    <dbReference type="NCBI Taxonomy" id="2851652"/>
    <lineage>
        <taxon>Bacteria</taxon>
        <taxon>Pseudomonadati</taxon>
        <taxon>Pseudomonadota</taxon>
        <taxon>Alphaproteobacteria</taxon>
        <taxon>Rhodobacterales</taxon>
        <taxon>Roseobacteraceae</taxon>
        <taxon>Thalassococcus</taxon>
    </lineage>
</organism>
<dbReference type="GO" id="GO:0016034">
    <property type="term" value="F:maleylacetoacetate isomerase activity"/>
    <property type="evidence" value="ECO:0007669"/>
    <property type="project" value="UniProtKB-EC"/>
</dbReference>
<keyword evidence="3" id="KW-0413">Isomerase</keyword>
<dbReference type="InterPro" id="IPR040079">
    <property type="entry name" value="Glutathione_S-Trfase"/>
</dbReference>
<dbReference type="Proteomes" id="UP001166293">
    <property type="component" value="Unassembled WGS sequence"/>
</dbReference>